<feature type="compositionally biased region" description="Pro residues" evidence="1">
    <location>
        <begin position="36"/>
        <end position="53"/>
    </location>
</feature>
<reference evidence="2 3" key="1">
    <citation type="journal article" date="2020" name="Nature">
        <title>Six reference-quality genomes reveal evolution of bat adaptations.</title>
        <authorList>
            <person name="Jebb D."/>
            <person name="Huang Z."/>
            <person name="Pippel M."/>
            <person name="Hughes G.M."/>
            <person name="Lavrichenko K."/>
            <person name="Devanna P."/>
            <person name="Winkler S."/>
            <person name="Jermiin L.S."/>
            <person name="Skirmuntt E.C."/>
            <person name="Katzourakis A."/>
            <person name="Burkitt-Gray L."/>
            <person name="Ray D.A."/>
            <person name="Sullivan K.A.M."/>
            <person name="Roscito J.G."/>
            <person name="Kirilenko B.M."/>
            <person name="Davalos L.M."/>
            <person name="Corthals A.P."/>
            <person name="Power M.L."/>
            <person name="Jones G."/>
            <person name="Ransome R.D."/>
            <person name="Dechmann D.K.N."/>
            <person name="Locatelli A.G."/>
            <person name="Puechmaille S.J."/>
            <person name="Fedrigo O."/>
            <person name="Jarvis E.D."/>
            <person name="Hiller M."/>
            <person name="Vernes S.C."/>
            <person name="Myers E.W."/>
            <person name="Teeling E.C."/>
        </authorList>
    </citation>
    <scope>NUCLEOTIDE SEQUENCE [LARGE SCALE GENOMIC DNA]</scope>
    <source>
        <strain evidence="2">MRouAeg1</strain>
        <tissue evidence="2">Muscle</tissue>
    </source>
</reference>
<feature type="region of interest" description="Disordered" evidence="1">
    <location>
        <begin position="177"/>
        <end position="201"/>
    </location>
</feature>
<protein>
    <submittedName>
        <fullName evidence="2">Uncharacterized protein</fullName>
    </submittedName>
</protein>
<proteinExistence type="predicted"/>
<name>A0A7J8BRW9_ROUAE</name>
<dbReference type="AlphaFoldDB" id="A0A7J8BRW9"/>
<accession>A0A7J8BRW9</accession>
<feature type="region of interest" description="Disordered" evidence="1">
    <location>
        <begin position="1"/>
        <end position="20"/>
    </location>
</feature>
<dbReference type="Proteomes" id="UP000593571">
    <property type="component" value="Unassembled WGS sequence"/>
</dbReference>
<evidence type="ECO:0000256" key="1">
    <source>
        <dbReference type="SAM" id="MobiDB-lite"/>
    </source>
</evidence>
<feature type="compositionally biased region" description="Pro residues" evidence="1">
    <location>
        <begin position="186"/>
        <end position="201"/>
    </location>
</feature>
<feature type="region of interest" description="Disordered" evidence="1">
    <location>
        <begin position="32"/>
        <end position="76"/>
    </location>
</feature>
<comment type="caution">
    <text evidence="2">The sequence shown here is derived from an EMBL/GenBank/DDBJ whole genome shotgun (WGS) entry which is preliminary data.</text>
</comment>
<evidence type="ECO:0000313" key="2">
    <source>
        <dbReference type="EMBL" id="KAF6401593.1"/>
    </source>
</evidence>
<keyword evidence="3" id="KW-1185">Reference proteome</keyword>
<organism evidence="2 3">
    <name type="scientific">Rousettus aegyptiacus</name>
    <name type="common">Egyptian fruit bat</name>
    <name type="synonym">Pteropus aegyptiacus</name>
    <dbReference type="NCBI Taxonomy" id="9407"/>
    <lineage>
        <taxon>Eukaryota</taxon>
        <taxon>Metazoa</taxon>
        <taxon>Chordata</taxon>
        <taxon>Craniata</taxon>
        <taxon>Vertebrata</taxon>
        <taxon>Euteleostomi</taxon>
        <taxon>Mammalia</taxon>
        <taxon>Eutheria</taxon>
        <taxon>Laurasiatheria</taxon>
        <taxon>Chiroptera</taxon>
        <taxon>Yinpterochiroptera</taxon>
        <taxon>Pteropodoidea</taxon>
        <taxon>Pteropodidae</taxon>
        <taxon>Rousettinae</taxon>
        <taxon>Rousettus</taxon>
    </lineage>
</organism>
<evidence type="ECO:0000313" key="3">
    <source>
        <dbReference type="Proteomes" id="UP000593571"/>
    </source>
</evidence>
<sequence>MPGAGDRLPHHDPTPASAKAMALGRASTCLICSQPTPAPTVPPGLASLPPPPETRLSSQTSPRGLVNPLDHKEKDPRPFPTAPLLLSRGVQGPSVLLSVPRAPPPGGRWGPKHGPLFGRAGGVGFAAGVCRSFPAGNRRVRAGGEGGGARSPRRPNFAWCFVEAPCDLAPAGSSWRPTLHGKRFLAPPPPPDPGPATPPPL</sequence>
<gene>
    <name evidence="2" type="ORF">HJG63_009644</name>
</gene>
<dbReference type="EMBL" id="JACASE010000016">
    <property type="protein sequence ID" value="KAF6401593.1"/>
    <property type="molecule type" value="Genomic_DNA"/>
</dbReference>